<dbReference type="GeneID" id="20346015"/>
<dbReference type="AlphaFoldDB" id="J3NW92"/>
<dbReference type="HOGENOM" id="CLU_1434526_0_0_1"/>
<evidence type="ECO:0000313" key="3">
    <source>
        <dbReference type="Proteomes" id="UP000006039"/>
    </source>
</evidence>
<dbReference type="Proteomes" id="UP000006039">
    <property type="component" value="Unassembled WGS sequence"/>
</dbReference>
<organism evidence="1">
    <name type="scientific">Gaeumannomyces tritici (strain R3-111a-1)</name>
    <name type="common">Wheat and barley take-all root rot fungus</name>
    <name type="synonym">Gaeumannomyces graminis var. tritici</name>
    <dbReference type="NCBI Taxonomy" id="644352"/>
    <lineage>
        <taxon>Eukaryota</taxon>
        <taxon>Fungi</taxon>
        <taxon>Dikarya</taxon>
        <taxon>Ascomycota</taxon>
        <taxon>Pezizomycotina</taxon>
        <taxon>Sordariomycetes</taxon>
        <taxon>Sordariomycetidae</taxon>
        <taxon>Magnaporthales</taxon>
        <taxon>Magnaporthaceae</taxon>
        <taxon>Gaeumannomyces</taxon>
    </lineage>
</organism>
<dbReference type="VEuPathDB" id="FungiDB:GGTG_05557"/>
<reference evidence="1" key="3">
    <citation type="submission" date="2010-09" db="EMBL/GenBank/DDBJ databases">
        <title>Annotation of Gaeumannomyces graminis var. tritici R3-111a-1.</title>
        <authorList>
            <consortium name="The Broad Institute Genome Sequencing Platform"/>
            <person name="Ma L.-J."/>
            <person name="Dead R."/>
            <person name="Young S.K."/>
            <person name="Zeng Q."/>
            <person name="Gargeya S."/>
            <person name="Fitzgerald M."/>
            <person name="Haas B."/>
            <person name="Abouelleil A."/>
            <person name="Alvarado L."/>
            <person name="Arachchi H.M."/>
            <person name="Berlin A."/>
            <person name="Brown A."/>
            <person name="Chapman S.B."/>
            <person name="Chen Z."/>
            <person name="Dunbar C."/>
            <person name="Freedman E."/>
            <person name="Gearin G."/>
            <person name="Gellesch M."/>
            <person name="Goldberg J."/>
            <person name="Griggs A."/>
            <person name="Gujja S."/>
            <person name="Heiman D."/>
            <person name="Howarth C."/>
            <person name="Larson L."/>
            <person name="Lui A."/>
            <person name="MacDonald P.J.P."/>
            <person name="Mehta T."/>
            <person name="Montmayeur A."/>
            <person name="Murphy C."/>
            <person name="Neiman D."/>
            <person name="Pearson M."/>
            <person name="Priest M."/>
            <person name="Roberts A."/>
            <person name="Saif S."/>
            <person name="Shea T."/>
            <person name="Shenoy N."/>
            <person name="Sisk P."/>
            <person name="Stolte C."/>
            <person name="Sykes S."/>
            <person name="Yandava C."/>
            <person name="Wortman J."/>
            <person name="Nusbaum C."/>
            <person name="Birren B."/>
        </authorList>
    </citation>
    <scope>NUCLEOTIDE SEQUENCE</scope>
    <source>
        <strain evidence="1">R3-111a-1</strain>
    </source>
</reference>
<name>J3NW92_GAET3</name>
<sequence>MFLEWESGGIVAAKVHRVGLDTAPIPPRTEADPVLIPKNRAFIGKGQRAGWRSYKGSREGAPSGETHTLIDDDEYDLLYQYYYGDALADAEVGDTSASETCRVGGCVNQLDWQGAGSGETRTMDAFGPRGARQKLPLDQFPRHGLLLRRYTVSWYSPSPDALVGRDVADGATRRQHQQDFDLNAPEYLQ</sequence>
<reference evidence="3" key="1">
    <citation type="submission" date="2010-07" db="EMBL/GenBank/DDBJ databases">
        <title>The genome sequence of Gaeumannomyces graminis var. tritici strain R3-111a-1.</title>
        <authorList>
            <consortium name="The Broad Institute Genome Sequencing Platform"/>
            <person name="Ma L.-J."/>
            <person name="Dead R."/>
            <person name="Young S."/>
            <person name="Zeng Q."/>
            <person name="Koehrsen M."/>
            <person name="Alvarado L."/>
            <person name="Berlin A."/>
            <person name="Chapman S.B."/>
            <person name="Chen Z."/>
            <person name="Freedman E."/>
            <person name="Gellesch M."/>
            <person name="Goldberg J."/>
            <person name="Griggs A."/>
            <person name="Gujja S."/>
            <person name="Heilman E.R."/>
            <person name="Heiman D."/>
            <person name="Hepburn T."/>
            <person name="Howarth C."/>
            <person name="Jen D."/>
            <person name="Larson L."/>
            <person name="Mehta T."/>
            <person name="Neiman D."/>
            <person name="Pearson M."/>
            <person name="Roberts A."/>
            <person name="Saif S."/>
            <person name="Shea T."/>
            <person name="Shenoy N."/>
            <person name="Sisk P."/>
            <person name="Stolte C."/>
            <person name="Sykes S."/>
            <person name="Walk T."/>
            <person name="White J."/>
            <person name="Yandava C."/>
            <person name="Haas B."/>
            <person name="Nusbaum C."/>
            <person name="Birren B."/>
        </authorList>
    </citation>
    <scope>NUCLEOTIDE SEQUENCE [LARGE SCALE GENOMIC DNA]</scope>
    <source>
        <strain evidence="3">R3-111a-1</strain>
    </source>
</reference>
<proteinExistence type="predicted"/>
<reference evidence="2" key="5">
    <citation type="submission" date="2018-04" db="UniProtKB">
        <authorList>
            <consortium name="EnsemblFungi"/>
        </authorList>
    </citation>
    <scope>IDENTIFICATION</scope>
    <source>
        <strain evidence="2">R3-111a-1</strain>
    </source>
</reference>
<reference evidence="1" key="2">
    <citation type="submission" date="2010-07" db="EMBL/GenBank/DDBJ databases">
        <authorList>
            <consortium name="The Broad Institute Genome Sequencing Platform"/>
            <consortium name="Broad Institute Genome Sequencing Center for Infectious Disease"/>
            <person name="Ma L.-J."/>
            <person name="Dead R."/>
            <person name="Young S."/>
            <person name="Zeng Q."/>
            <person name="Koehrsen M."/>
            <person name="Alvarado L."/>
            <person name="Berlin A."/>
            <person name="Chapman S.B."/>
            <person name="Chen Z."/>
            <person name="Freedman E."/>
            <person name="Gellesch M."/>
            <person name="Goldberg J."/>
            <person name="Griggs A."/>
            <person name="Gujja S."/>
            <person name="Heilman E.R."/>
            <person name="Heiman D."/>
            <person name="Hepburn T."/>
            <person name="Howarth C."/>
            <person name="Jen D."/>
            <person name="Larson L."/>
            <person name="Mehta T."/>
            <person name="Neiman D."/>
            <person name="Pearson M."/>
            <person name="Roberts A."/>
            <person name="Saif S."/>
            <person name="Shea T."/>
            <person name="Shenoy N."/>
            <person name="Sisk P."/>
            <person name="Stolte C."/>
            <person name="Sykes S."/>
            <person name="Walk T."/>
            <person name="White J."/>
            <person name="Yandava C."/>
            <person name="Haas B."/>
            <person name="Nusbaum C."/>
            <person name="Birren B."/>
        </authorList>
    </citation>
    <scope>NUCLEOTIDE SEQUENCE</scope>
    <source>
        <strain evidence="1">R3-111a-1</strain>
    </source>
</reference>
<accession>J3NW92</accession>
<dbReference type="EnsemblFungi" id="EJT75624">
    <property type="protein sequence ID" value="EJT75624"/>
    <property type="gene ID" value="GGTG_05557"/>
</dbReference>
<dbReference type="EMBL" id="GL385397">
    <property type="protein sequence ID" value="EJT75624.1"/>
    <property type="molecule type" value="Genomic_DNA"/>
</dbReference>
<dbReference type="RefSeq" id="XP_009221624.1">
    <property type="nucleotide sequence ID" value="XM_009223360.1"/>
</dbReference>
<gene>
    <name evidence="2" type="primary">20346015</name>
    <name evidence="1" type="ORF">GGTG_05557</name>
</gene>
<keyword evidence="3" id="KW-1185">Reference proteome</keyword>
<evidence type="ECO:0000313" key="1">
    <source>
        <dbReference type="EMBL" id="EJT75624.1"/>
    </source>
</evidence>
<evidence type="ECO:0000313" key="2">
    <source>
        <dbReference type="EnsemblFungi" id="EJT75624"/>
    </source>
</evidence>
<protein>
    <submittedName>
        <fullName evidence="1 2">Uncharacterized protein</fullName>
    </submittedName>
</protein>
<reference evidence="2" key="4">
    <citation type="journal article" date="2015" name="G3 (Bethesda)">
        <title>Genome sequences of three phytopathogenic species of the Magnaporthaceae family of fungi.</title>
        <authorList>
            <person name="Okagaki L.H."/>
            <person name="Nunes C.C."/>
            <person name="Sailsbery J."/>
            <person name="Clay B."/>
            <person name="Brown D."/>
            <person name="John T."/>
            <person name="Oh Y."/>
            <person name="Young N."/>
            <person name="Fitzgerald M."/>
            <person name="Haas B.J."/>
            <person name="Zeng Q."/>
            <person name="Young S."/>
            <person name="Adiconis X."/>
            <person name="Fan L."/>
            <person name="Levin J.Z."/>
            <person name="Mitchell T.K."/>
            <person name="Okubara P.A."/>
            <person name="Farman M.L."/>
            <person name="Kohn L.M."/>
            <person name="Birren B."/>
            <person name="Ma L.-J."/>
            <person name="Dean R.A."/>
        </authorList>
    </citation>
    <scope>NUCLEOTIDE SEQUENCE</scope>
    <source>
        <strain evidence="2">R3-111a-1</strain>
    </source>
</reference>